<dbReference type="SUPFAM" id="SSF103473">
    <property type="entry name" value="MFS general substrate transporter"/>
    <property type="match status" value="1"/>
</dbReference>
<feature type="transmembrane region" description="Helical" evidence="6">
    <location>
        <begin position="71"/>
        <end position="90"/>
    </location>
</feature>
<dbReference type="Gene3D" id="1.20.1250.20">
    <property type="entry name" value="MFS general substrate transporter like domains"/>
    <property type="match status" value="2"/>
</dbReference>
<dbReference type="PANTHER" id="PTHR11360">
    <property type="entry name" value="MONOCARBOXYLATE TRANSPORTER"/>
    <property type="match status" value="1"/>
</dbReference>
<reference evidence="8 9" key="1">
    <citation type="submission" date="2016-10" db="EMBL/GenBank/DDBJ databases">
        <title>Draft genome sequences of four alkaliphilic bacteria belonging to the Anaerobacillus genus.</title>
        <authorList>
            <person name="Bassil N.M."/>
            <person name="Lloyd J.R."/>
        </authorList>
    </citation>
    <scope>NUCLEOTIDE SEQUENCE [LARGE SCALE GENOMIC DNA]</scope>
    <source>
        <strain evidence="8 9">DSM 22531</strain>
    </source>
</reference>
<keyword evidence="4 6" id="KW-1133">Transmembrane helix</keyword>
<dbReference type="InterPro" id="IPR020846">
    <property type="entry name" value="MFS_dom"/>
</dbReference>
<dbReference type="InterPro" id="IPR036259">
    <property type="entry name" value="MFS_trans_sf"/>
</dbReference>
<dbReference type="STRING" id="472963.BKP45_01320"/>
<feature type="domain" description="Major facilitator superfamily (MFS) profile" evidence="7">
    <location>
        <begin position="2"/>
        <end position="391"/>
    </location>
</feature>
<accession>A0A1S2MAB3</accession>
<evidence type="ECO:0000259" key="7">
    <source>
        <dbReference type="PROSITE" id="PS50850"/>
    </source>
</evidence>
<evidence type="ECO:0000256" key="4">
    <source>
        <dbReference type="ARBA" id="ARBA00022989"/>
    </source>
</evidence>
<dbReference type="GO" id="GO:0005886">
    <property type="term" value="C:plasma membrane"/>
    <property type="evidence" value="ECO:0007669"/>
    <property type="project" value="UniProtKB-SubCell"/>
</dbReference>
<evidence type="ECO:0000256" key="2">
    <source>
        <dbReference type="ARBA" id="ARBA00022448"/>
    </source>
</evidence>
<name>A0A1S2MAB3_9BACI</name>
<dbReference type="AlphaFoldDB" id="A0A1S2MAB3"/>
<feature type="transmembrane region" description="Helical" evidence="6">
    <location>
        <begin position="127"/>
        <end position="148"/>
    </location>
</feature>
<evidence type="ECO:0000313" key="8">
    <source>
        <dbReference type="EMBL" id="OIJ21443.1"/>
    </source>
</evidence>
<dbReference type="Pfam" id="PF07690">
    <property type="entry name" value="MFS_1"/>
    <property type="match status" value="1"/>
</dbReference>
<feature type="transmembrane region" description="Helical" evidence="6">
    <location>
        <begin position="41"/>
        <end position="59"/>
    </location>
</feature>
<feature type="transmembrane region" description="Helical" evidence="6">
    <location>
        <begin position="216"/>
        <end position="238"/>
    </location>
</feature>
<evidence type="ECO:0000256" key="6">
    <source>
        <dbReference type="SAM" id="Phobius"/>
    </source>
</evidence>
<dbReference type="PANTHER" id="PTHR11360:SF317">
    <property type="entry name" value="MAJOR FACILITATOR SUPERFAMILY (MFS) PROFILE DOMAIN-CONTAINING PROTEIN-RELATED"/>
    <property type="match status" value="1"/>
</dbReference>
<dbReference type="PROSITE" id="PS50850">
    <property type="entry name" value="MFS"/>
    <property type="match status" value="1"/>
</dbReference>
<feature type="transmembrane region" description="Helical" evidence="6">
    <location>
        <begin position="282"/>
        <end position="299"/>
    </location>
</feature>
<dbReference type="OrthoDB" id="9793415at2"/>
<dbReference type="Proteomes" id="UP000180057">
    <property type="component" value="Unassembled WGS sequence"/>
</dbReference>
<feature type="transmembrane region" description="Helical" evidence="6">
    <location>
        <begin position="305"/>
        <end position="325"/>
    </location>
</feature>
<evidence type="ECO:0000256" key="5">
    <source>
        <dbReference type="ARBA" id="ARBA00023136"/>
    </source>
</evidence>
<dbReference type="RefSeq" id="WP_071388057.1">
    <property type="nucleotide sequence ID" value="NZ_MLQS01000001.1"/>
</dbReference>
<evidence type="ECO:0000256" key="1">
    <source>
        <dbReference type="ARBA" id="ARBA00004651"/>
    </source>
</evidence>
<dbReference type="InterPro" id="IPR011701">
    <property type="entry name" value="MFS"/>
</dbReference>
<comment type="subcellular location">
    <subcellularLocation>
        <location evidence="1">Cell membrane</location>
        <topology evidence="1">Multi-pass membrane protein</topology>
    </subcellularLocation>
</comment>
<organism evidence="8 9">
    <name type="scientific">Anaerobacillus alkalidiazotrophicus</name>
    <dbReference type="NCBI Taxonomy" id="472963"/>
    <lineage>
        <taxon>Bacteria</taxon>
        <taxon>Bacillati</taxon>
        <taxon>Bacillota</taxon>
        <taxon>Bacilli</taxon>
        <taxon>Bacillales</taxon>
        <taxon>Bacillaceae</taxon>
        <taxon>Anaerobacillus</taxon>
    </lineage>
</organism>
<keyword evidence="2" id="KW-0813">Transport</keyword>
<evidence type="ECO:0000256" key="3">
    <source>
        <dbReference type="ARBA" id="ARBA00022692"/>
    </source>
</evidence>
<keyword evidence="9" id="KW-1185">Reference proteome</keyword>
<dbReference type="EMBL" id="MLQS01000001">
    <property type="protein sequence ID" value="OIJ21443.1"/>
    <property type="molecule type" value="Genomic_DNA"/>
</dbReference>
<feature type="transmembrane region" description="Helical" evidence="6">
    <location>
        <begin position="250"/>
        <end position="270"/>
    </location>
</feature>
<feature type="transmembrane region" description="Helical" evidence="6">
    <location>
        <begin position="369"/>
        <end position="387"/>
    </location>
</feature>
<keyword evidence="3 6" id="KW-0812">Transmembrane</keyword>
<dbReference type="InterPro" id="IPR050327">
    <property type="entry name" value="Proton-linked_MCT"/>
</dbReference>
<keyword evidence="5 6" id="KW-0472">Membrane</keyword>
<evidence type="ECO:0000313" key="9">
    <source>
        <dbReference type="Proteomes" id="UP000180057"/>
    </source>
</evidence>
<protein>
    <submittedName>
        <fullName evidence="8">MFS transporter</fullName>
    </submittedName>
</protein>
<feature type="transmembrane region" description="Helical" evidence="6">
    <location>
        <begin position="96"/>
        <end position="115"/>
    </location>
</feature>
<sequence>MKRWLVVIGAILIQINLGAVYAWSLFNQPLIETYGWDREDIVVTFSITIFMLAACAFIAGKIQDKIGPRWVATIGGILLGLGVMLASQATTIYQLYLFYGIIGGAGIGITYVCPLSACVKWFPDKRGLISGVAVAGFGLGGLVYKPIILFLIDNFGVSSAFLYLGIIYFVLVVLGAQLLSNPEAGDELNSHQSDGEALTVVSEQFSPKEMLGTYQFYLLWFMYLFGTMAGLLVISFAVDIGLELVKLDVVTASNAVMVIALFNAGGRIILGKISDNIGRINTLILMYGITTLIMLYMSFGTMNNLTFLISVSLIGFCFGGFLALFPSITADFYGTKNIGANYGIMYLAYGISAFVGPIIIKYISFSSAFLLAAFISLIAIILAKVIVTPKLQTVVDFSNEPLEKVN</sequence>
<gene>
    <name evidence="8" type="ORF">BKP45_01320</name>
</gene>
<comment type="caution">
    <text evidence="8">The sequence shown here is derived from an EMBL/GenBank/DDBJ whole genome shotgun (WGS) entry which is preliminary data.</text>
</comment>
<dbReference type="GO" id="GO:0022857">
    <property type="term" value="F:transmembrane transporter activity"/>
    <property type="evidence" value="ECO:0007669"/>
    <property type="project" value="InterPro"/>
</dbReference>
<proteinExistence type="predicted"/>
<dbReference type="CDD" id="cd17353">
    <property type="entry name" value="MFS_OFA_like"/>
    <property type="match status" value="1"/>
</dbReference>
<feature type="transmembrane region" description="Helical" evidence="6">
    <location>
        <begin position="346"/>
        <end position="363"/>
    </location>
</feature>
<feature type="transmembrane region" description="Helical" evidence="6">
    <location>
        <begin position="160"/>
        <end position="179"/>
    </location>
</feature>